<evidence type="ECO:0000313" key="2">
    <source>
        <dbReference type="Proteomes" id="UP001234202"/>
    </source>
</evidence>
<name>A0ACC2XHW1_9TREE</name>
<evidence type="ECO:0000313" key="1">
    <source>
        <dbReference type="EMBL" id="KAJ9123608.1"/>
    </source>
</evidence>
<dbReference type="EMBL" id="JASBWV010000012">
    <property type="protein sequence ID" value="KAJ9123608.1"/>
    <property type="molecule type" value="Genomic_DNA"/>
</dbReference>
<proteinExistence type="predicted"/>
<comment type="caution">
    <text evidence="1">The sequence shown here is derived from an EMBL/GenBank/DDBJ whole genome shotgun (WGS) entry which is preliminary data.</text>
</comment>
<dbReference type="Proteomes" id="UP001234202">
    <property type="component" value="Unassembled WGS sequence"/>
</dbReference>
<gene>
    <name evidence="1" type="ORF">QFC24_003824</name>
</gene>
<organism evidence="1 2">
    <name type="scientific">Naganishia onofrii</name>
    <dbReference type="NCBI Taxonomy" id="1851511"/>
    <lineage>
        <taxon>Eukaryota</taxon>
        <taxon>Fungi</taxon>
        <taxon>Dikarya</taxon>
        <taxon>Basidiomycota</taxon>
        <taxon>Agaricomycotina</taxon>
        <taxon>Tremellomycetes</taxon>
        <taxon>Filobasidiales</taxon>
        <taxon>Filobasidiaceae</taxon>
        <taxon>Naganishia</taxon>
    </lineage>
</organism>
<sequence>MMPSPAKPSSSHQQNVEASPPRANGYNHTFEARYAGPSLPNANDGFMGMIRRRAEGQSGLGMVVDTQGVVPTIRWQGGPGPSDGVARQRTGSEASRRPVAAGHQSSAVPLPSNIMIRESTFDPLPNVAKVYPPAVPDWSTMSAMSGSIDTVPRTVVSCPPVMQTPSLRAGHAAVSSYTGGSHTPNSRRPLTVKPPPTMASRPGYIRYAQTFESKPSSITSWMQDVSRKSPTLSSPPQAPIGQAKKAALPRSGCIAAN</sequence>
<keyword evidence="2" id="KW-1185">Reference proteome</keyword>
<protein>
    <submittedName>
        <fullName evidence="1">Uncharacterized protein</fullName>
    </submittedName>
</protein>
<reference evidence="1" key="1">
    <citation type="submission" date="2023-04" db="EMBL/GenBank/DDBJ databases">
        <title>Draft Genome sequencing of Naganishia species isolated from polar environments using Oxford Nanopore Technology.</title>
        <authorList>
            <person name="Leo P."/>
            <person name="Venkateswaran K."/>
        </authorList>
    </citation>
    <scope>NUCLEOTIDE SEQUENCE</scope>
    <source>
        <strain evidence="1">DBVPG 5303</strain>
    </source>
</reference>
<accession>A0ACC2XHW1</accession>